<gene>
    <name evidence="1" type="ORF">C6Y53_00425</name>
</gene>
<dbReference type="KEGG" id="thas:C6Y53_00425"/>
<organism evidence="1 2">
    <name type="scientific">Pukyongiella litopenaei</name>
    <dbReference type="NCBI Taxonomy" id="2605946"/>
    <lineage>
        <taxon>Bacteria</taxon>
        <taxon>Pseudomonadati</taxon>
        <taxon>Pseudomonadota</taxon>
        <taxon>Alphaproteobacteria</taxon>
        <taxon>Rhodobacterales</taxon>
        <taxon>Paracoccaceae</taxon>
        <taxon>Pukyongiella</taxon>
    </lineage>
</organism>
<evidence type="ECO:0008006" key="3">
    <source>
        <dbReference type="Google" id="ProtNLM"/>
    </source>
</evidence>
<dbReference type="AlphaFoldDB" id="A0A2S0MKA6"/>
<dbReference type="Proteomes" id="UP000237655">
    <property type="component" value="Chromosome"/>
</dbReference>
<reference evidence="2" key="1">
    <citation type="submission" date="2018-03" db="EMBL/GenBank/DDBJ databases">
        <title>Genomic analysis of the strain SH-1 isolated from shrimp intestine.</title>
        <authorList>
            <person name="Kim Y.-S."/>
            <person name="Kim S.-E."/>
            <person name="Kim K.-H."/>
        </authorList>
    </citation>
    <scope>NUCLEOTIDE SEQUENCE [LARGE SCALE GENOMIC DNA]</scope>
    <source>
        <strain evidence="2">SH-1</strain>
    </source>
</reference>
<dbReference type="RefSeq" id="WP_106470639.1">
    <property type="nucleotide sequence ID" value="NZ_CP027665.1"/>
</dbReference>
<dbReference type="SUPFAM" id="SSF52743">
    <property type="entry name" value="Subtilisin-like"/>
    <property type="match status" value="1"/>
</dbReference>
<dbReference type="EMBL" id="CP027665">
    <property type="protein sequence ID" value="AVO36324.1"/>
    <property type="molecule type" value="Genomic_DNA"/>
</dbReference>
<accession>A0A2S0MKA6</accession>
<dbReference type="InterPro" id="IPR036852">
    <property type="entry name" value="Peptidase_S8/S53_dom_sf"/>
</dbReference>
<evidence type="ECO:0000313" key="2">
    <source>
        <dbReference type="Proteomes" id="UP000237655"/>
    </source>
</evidence>
<dbReference type="GO" id="GO:0006508">
    <property type="term" value="P:proteolysis"/>
    <property type="evidence" value="ECO:0007669"/>
    <property type="project" value="InterPro"/>
</dbReference>
<sequence length="210" mass="21996">MMVVALIDGPLPVVMPACRHRHLHCQPHPDADRSPAARHAGQMAAAIMRNAPGVAFDSHVVFPGHLNTFVVAVCEALERAARSDARIVQCSFGIARNPPELVRAVAAVRAAGKWLVASAPARGAPVYPAGCDGVVAVQGDARCGPAQWSRLDLPHARFGACPTGPDPAIRGASIAAAHFTGLLAREHDAGRADLMPQTAPFQGRERIPAS</sequence>
<name>A0A2S0MKA6_9RHOB</name>
<dbReference type="GO" id="GO:0004252">
    <property type="term" value="F:serine-type endopeptidase activity"/>
    <property type="evidence" value="ECO:0007669"/>
    <property type="project" value="InterPro"/>
</dbReference>
<keyword evidence="2" id="KW-1185">Reference proteome</keyword>
<proteinExistence type="predicted"/>
<evidence type="ECO:0000313" key="1">
    <source>
        <dbReference type="EMBL" id="AVO36324.1"/>
    </source>
</evidence>
<dbReference type="Gene3D" id="3.40.50.200">
    <property type="entry name" value="Peptidase S8/S53 domain"/>
    <property type="match status" value="1"/>
</dbReference>
<protein>
    <recommendedName>
        <fullName evidence="3">Peptidase S8/S53 domain-containing protein</fullName>
    </recommendedName>
</protein>